<organism evidence="5 6">
    <name type="scientific">Aurantimicrobium minutum</name>
    <dbReference type="NCBI Taxonomy" id="708131"/>
    <lineage>
        <taxon>Bacteria</taxon>
        <taxon>Bacillati</taxon>
        <taxon>Actinomycetota</taxon>
        <taxon>Actinomycetes</taxon>
        <taxon>Micrococcales</taxon>
        <taxon>Microbacteriaceae</taxon>
        <taxon>Aurantimicrobium</taxon>
    </lineage>
</organism>
<dbReference type="InterPro" id="IPR050792">
    <property type="entry name" value="ADP-ribosylglycohydrolase"/>
</dbReference>
<dbReference type="GO" id="GO:0046872">
    <property type="term" value="F:metal ion binding"/>
    <property type="evidence" value="ECO:0007669"/>
    <property type="project" value="UniProtKB-KW"/>
</dbReference>
<evidence type="ECO:0000256" key="2">
    <source>
        <dbReference type="ARBA" id="ARBA00022801"/>
    </source>
</evidence>
<proteinExistence type="inferred from homology"/>
<evidence type="ECO:0000313" key="5">
    <source>
        <dbReference type="EMBL" id="BAU99698.1"/>
    </source>
</evidence>
<dbReference type="SUPFAM" id="SSF52799">
    <property type="entry name" value="(Phosphotyrosine protein) phosphatases II"/>
    <property type="match status" value="1"/>
</dbReference>
<dbReference type="GO" id="GO:0016787">
    <property type="term" value="F:hydrolase activity"/>
    <property type="evidence" value="ECO:0007669"/>
    <property type="project" value="UniProtKB-KW"/>
</dbReference>
<protein>
    <submittedName>
        <fullName evidence="5">Putative hydrolase</fullName>
    </submittedName>
</protein>
<keyword evidence="2 5" id="KW-0378">Hydrolase</keyword>
<feature type="binding site" evidence="3">
    <location>
        <position position="269"/>
    </location>
    <ligand>
        <name>Mg(2+)</name>
        <dbReference type="ChEBI" id="CHEBI:18420"/>
        <label>1</label>
    </ligand>
</feature>
<comment type="cofactor">
    <cofactor evidence="3">
        <name>Mg(2+)</name>
        <dbReference type="ChEBI" id="CHEBI:18420"/>
    </cofactor>
    <text evidence="3">Binds 2 magnesium ions per subunit.</text>
</comment>
<sequence length="473" mass="51109">MNGIKFPVGHADRAVGTLVGLACGDALGAAYEFGGPISKETAIGMVGGGPFNWEPGEWTDDTSMAIPLAQEIANGADLRDEETLGRIVAAWKTWASTAKDVGSQTRAVLSSLNETTEEAARAASEAHHNRSNRSGGNGALMRTAPIGYAYLTNPHAVTITARRIAQLTHWEEDAAEACILWSHAISHAIVTNKLNIRIGIQELNDKAKEKWRARIEEAELKQPEDFYTSNGWVVSAFQGAWSAIYHGIEAGEGFEGIVERAVRGGGDTDTVAAIAGSLAGAYLGVSRIPAKWRRVVHGWPGLGYRDLLNLTMARVNRTPISEITGWPVSEVMKGTPENVWVQHPHDEGVWMASLTGLETIPEDIDAVVSMCRVGTDQVPGKEVIEFWLIDQPGENVDTAYVLTDVANTIAELRAEGKKVVVHCVAAHNRTPAAAIAYSILHKGIGFDQAWVEVRSALPNPQHNEEFYSVLKGL</sequence>
<dbReference type="InterPro" id="IPR036705">
    <property type="entry name" value="Ribosyl_crysJ1_sf"/>
</dbReference>
<dbReference type="InterPro" id="IPR000387">
    <property type="entry name" value="Tyr_Pase_dom"/>
</dbReference>
<dbReference type="RefSeq" id="WP_096382423.1">
    <property type="nucleotide sequence ID" value="NZ_AP017457.1"/>
</dbReference>
<evidence type="ECO:0000259" key="4">
    <source>
        <dbReference type="PROSITE" id="PS50056"/>
    </source>
</evidence>
<feature type="binding site" evidence="3">
    <location>
        <position position="270"/>
    </location>
    <ligand>
        <name>Mg(2+)</name>
        <dbReference type="ChEBI" id="CHEBI:18420"/>
        <label>1</label>
    </ligand>
</feature>
<feature type="binding site" evidence="3">
    <location>
        <position position="61"/>
    </location>
    <ligand>
        <name>Mg(2+)</name>
        <dbReference type="ChEBI" id="CHEBI:18420"/>
        <label>1</label>
    </ligand>
</feature>
<comment type="similarity">
    <text evidence="1">Belongs to the ADP-ribosylglycohydrolase family.</text>
</comment>
<dbReference type="PANTHER" id="PTHR16222">
    <property type="entry name" value="ADP-RIBOSYLGLYCOHYDROLASE"/>
    <property type="match status" value="1"/>
</dbReference>
<feature type="binding site" evidence="3">
    <location>
        <position position="60"/>
    </location>
    <ligand>
        <name>Mg(2+)</name>
        <dbReference type="ChEBI" id="CHEBI:18420"/>
        <label>1</label>
    </ligand>
</feature>
<evidence type="ECO:0000313" key="6">
    <source>
        <dbReference type="Proteomes" id="UP000243847"/>
    </source>
</evidence>
<accession>A0A173LXX1</accession>
<evidence type="ECO:0000256" key="1">
    <source>
        <dbReference type="ARBA" id="ARBA00010702"/>
    </source>
</evidence>
<dbReference type="PROSITE" id="PS50056">
    <property type="entry name" value="TYR_PHOSPHATASE_2"/>
    <property type="match status" value="1"/>
</dbReference>
<dbReference type="AlphaFoldDB" id="A0A173LXX1"/>
<dbReference type="OrthoDB" id="9798107at2"/>
<dbReference type="SUPFAM" id="SSF101478">
    <property type="entry name" value="ADP-ribosylglycohydrolase"/>
    <property type="match status" value="1"/>
</dbReference>
<dbReference type="Pfam" id="PF00782">
    <property type="entry name" value="DSPc"/>
    <property type="match status" value="1"/>
</dbReference>
<dbReference type="InterPro" id="IPR029021">
    <property type="entry name" value="Prot-tyrosine_phosphatase-like"/>
</dbReference>
<dbReference type="InterPro" id="IPR000340">
    <property type="entry name" value="Dual-sp_phosphatase_cat-dom"/>
</dbReference>
<dbReference type="Gene3D" id="3.90.190.10">
    <property type="entry name" value="Protein tyrosine phosphatase superfamily"/>
    <property type="match status" value="1"/>
</dbReference>
<name>A0A173LXX1_9MICO</name>
<dbReference type="KEGG" id="amin:AUMI_111560"/>
<feature type="binding site" evidence="3">
    <location>
        <position position="267"/>
    </location>
    <ligand>
        <name>Mg(2+)</name>
        <dbReference type="ChEBI" id="CHEBI:18420"/>
        <label>1</label>
    </ligand>
</feature>
<dbReference type="Proteomes" id="UP000243847">
    <property type="component" value="Chromosome sequence1"/>
</dbReference>
<keyword evidence="3" id="KW-0479">Metal-binding</keyword>
<dbReference type="InterPro" id="IPR005502">
    <property type="entry name" value="Ribosyl_crysJ1"/>
</dbReference>
<dbReference type="PANTHER" id="PTHR16222:SF24">
    <property type="entry name" value="ADP-RIBOSYLHYDROLASE ARH3"/>
    <property type="match status" value="1"/>
</dbReference>
<dbReference type="Pfam" id="PF03747">
    <property type="entry name" value="ADP_ribosyl_GH"/>
    <property type="match status" value="1"/>
</dbReference>
<dbReference type="EMBL" id="AP017457">
    <property type="protein sequence ID" value="BAU99698.1"/>
    <property type="molecule type" value="Genomic_DNA"/>
</dbReference>
<evidence type="ECO:0000256" key="3">
    <source>
        <dbReference type="PIRSR" id="PIRSR605502-1"/>
    </source>
</evidence>
<feature type="binding site" evidence="3">
    <location>
        <position position="59"/>
    </location>
    <ligand>
        <name>Mg(2+)</name>
        <dbReference type="ChEBI" id="CHEBI:18420"/>
        <label>1</label>
    </ligand>
</feature>
<gene>
    <name evidence="5" type="ORF">AUMI_111560</name>
</gene>
<keyword evidence="3" id="KW-0460">Magnesium</keyword>
<dbReference type="Gene3D" id="1.10.4080.10">
    <property type="entry name" value="ADP-ribosylation/Crystallin J1"/>
    <property type="match status" value="1"/>
</dbReference>
<feature type="domain" description="Tyrosine specific protein phosphatases" evidence="4">
    <location>
        <begin position="403"/>
        <end position="468"/>
    </location>
</feature>
<dbReference type="GeneID" id="80452345"/>
<reference evidence="5 6" key="1">
    <citation type="journal article" date="2016" name="Genome Announc.">
        <title>Complete Genome Sequence of Aurantimicrobium minutum Type Strain KNCT, a Planktonic Ultramicrobacterium Isolated from River Water.</title>
        <authorList>
            <person name="Nakai R."/>
            <person name="Fujisawa T."/>
            <person name="Nakamura Y."/>
            <person name="Nishide H."/>
            <person name="Uchiyama I."/>
            <person name="Baba T."/>
            <person name="Toyoda A."/>
            <person name="Fujiyama A."/>
            <person name="Naganuma T."/>
            <person name="Niki H."/>
        </authorList>
    </citation>
    <scope>NUCLEOTIDE SEQUENCE [LARGE SCALE GENOMIC DNA]</scope>
    <source>
        <strain evidence="5 6">KNC</strain>
    </source>
</reference>